<gene>
    <name evidence="2" type="ORF">GMA12_11440</name>
</gene>
<evidence type="ECO:0000256" key="1">
    <source>
        <dbReference type="SAM" id="MobiDB-lite"/>
    </source>
</evidence>
<protein>
    <submittedName>
        <fullName evidence="2">Uncharacterized protein</fullName>
    </submittedName>
</protein>
<evidence type="ECO:0000313" key="2">
    <source>
        <dbReference type="EMBL" id="MUN63748.1"/>
    </source>
</evidence>
<feature type="region of interest" description="Disordered" evidence="1">
    <location>
        <begin position="1"/>
        <end position="25"/>
    </location>
</feature>
<evidence type="ECO:0000313" key="3">
    <source>
        <dbReference type="Proteomes" id="UP000436989"/>
    </source>
</evidence>
<feature type="compositionally biased region" description="Polar residues" evidence="1">
    <location>
        <begin position="11"/>
        <end position="25"/>
    </location>
</feature>
<accession>A0A6N8GLH6</accession>
<dbReference type="AlphaFoldDB" id="A0A6N8GLH6"/>
<comment type="caution">
    <text evidence="2">The sequence shown here is derived from an EMBL/GenBank/DDBJ whole genome shotgun (WGS) entry which is preliminary data.</text>
</comment>
<name>A0A6N8GLH6_9MICC</name>
<organism evidence="2 3">
    <name type="scientific">Kocuria sediminis</name>
    <dbReference type="NCBI Taxonomy" id="1038857"/>
    <lineage>
        <taxon>Bacteria</taxon>
        <taxon>Bacillati</taxon>
        <taxon>Actinomycetota</taxon>
        <taxon>Actinomycetes</taxon>
        <taxon>Micrococcales</taxon>
        <taxon>Micrococcaceae</taxon>
        <taxon>Kocuria</taxon>
    </lineage>
</organism>
<dbReference type="EMBL" id="WOGU01000009">
    <property type="protein sequence ID" value="MUN63748.1"/>
    <property type="molecule type" value="Genomic_DNA"/>
</dbReference>
<keyword evidence="3" id="KW-1185">Reference proteome</keyword>
<dbReference type="RefSeq" id="WP_156269644.1">
    <property type="nucleotide sequence ID" value="NZ_WOGU01000009.1"/>
</dbReference>
<reference evidence="2 3" key="1">
    <citation type="submission" date="2019-12" db="EMBL/GenBank/DDBJ databases">
        <authorList>
            <person name="Shi Y."/>
        </authorList>
    </citation>
    <scope>NUCLEOTIDE SEQUENCE [LARGE SCALE GENOMIC DNA]</scope>
    <source>
        <strain evidence="2 3">JCM 17929</strain>
    </source>
</reference>
<proteinExistence type="predicted"/>
<sequence>MSGRTGPGRHQPSSLTQEDTVSSDASAPALVVPAVTDPLAREVAAFGAVHPEVTDLGRSTAIWREVIGLVVRSEH</sequence>
<dbReference type="Proteomes" id="UP000436989">
    <property type="component" value="Unassembled WGS sequence"/>
</dbReference>